<dbReference type="GeneID" id="37141943"/>
<dbReference type="InterPro" id="IPR011333">
    <property type="entry name" value="SKP1/BTB/POZ_sf"/>
</dbReference>
<dbReference type="PANTHER" id="PTHR47843">
    <property type="entry name" value="BTB DOMAIN-CONTAINING PROTEIN-RELATED"/>
    <property type="match status" value="1"/>
</dbReference>
<gene>
    <name evidence="2" type="ORF">BO82DRAFT_400626</name>
</gene>
<dbReference type="PROSITE" id="PS50097">
    <property type="entry name" value="BTB"/>
    <property type="match status" value="1"/>
</dbReference>
<evidence type="ECO:0000313" key="3">
    <source>
        <dbReference type="Proteomes" id="UP000248340"/>
    </source>
</evidence>
<dbReference type="PANTHER" id="PTHR47843:SF3">
    <property type="entry name" value="BTB DOMAIN-CONTAINING PROTEIN"/>
    <property type="match status" value="1"/>
</dbReference>
<organism evidence="2 3">
    <name type="scientific">Aspergillus uvarum CBS 121591</name>
    <dbReference type="NCBI Taxonomy" id="1448315"/>
    <lineage>
        <taxon>Eukaryota</taxon>
        <taxon>Fungi</taxon>
        <taxon>Dikarya</taxon>
        <taxon>Ascomycota</taxon>
        <taxon>Pezizomycotina</taxon>
        <taxon>Eurotiomycetes</taxon>
        <taxon>Eurotiomycetidae</taxon>
        <taxon>Eurotiales</taxon>
        <taxon>Aspergillaceae</taxon>
        <taxon>Aspergillus</taxon>
        <taxon>Aspergillus subgen. Circumdati</taxon>
    </lineage>
</organism>
<dbReference type="EMBL" id="KZ821690">
    <property type="protein sequence ID" value="PYH83232.1"/>
    <property type="molecule type" value="Genomic_DNA"/>
</dbReference>
<dbReference type="SUPFAM" id="SSF54695">
    <property type="entry name" value="POZ domain"/>
    <property type="match status" value="1"/>
</dbReference>
<sequence>MARSPAKFALSAGMVHIDEGADETPFDVHVELLCSCSPYFNSLLSNRTEKHIPSDPIYSSNDDPDVFAELLGWVYSGDTSIDLPSRNRISFLLRLWILAAKYQIVELQNHVIERTLQR</sequence>
<evidence type="ECO:0000313" key="2">
    <source>
        <dbReference type="EMBL" id="PYH83232.1"/>
    </source>
</evidence>
<name>A0A319DWD7_9EURO</name>
<dbReference type="RefSeq" id="XP_025493432.1">
    <property type="nucleotide sequence ID" value="XM_025639201.1"/>
</dbReference>
<dbReference type="Pfam" id="PF00651">
    <property type="entry name" value="BTB"/>
    <property type="match status" value="1"/>
</dbReference>
<dbReference type="VEuPathDB" id="FungiDB:BO82DRAFT_400626"/>
<feature type="domain" description="BTB" evidence="1">
    <location>
        <begin position="6"/>
        <end position="83"/>
    </location>
</feature>
<reference evidence="2 3" key="1">
    <citation type="submission" date="2016-12" db="EMBL/GenBank/DDBJ databases">
        <title>The genomes of Aspergillus section Nigri reveals drivers in fungal speciation.</title>
        <authorList>
            <consortium name="DOE Joint Genome Institute"/>
            <person name="Vesth T.C."/>
            <person name="Nybo J."/>
            <person name="Theobald S."/>
            <person name="Brandl J."/>
            <person name="Frisvad J.C."/>
            <person name="Nielsen K.F."/>
            <person name="Lyhne E.K."/>
            <person name="Kogle M.E."/>
            <person name="Kuo A."/>
            <person name="Riley R."/>
            <person name="Clum A."/>
            <person name="Nolan M."/>
            <person name="Lipzen A."/>
            <person name="Salamov A."/>
            <person name="Henrissat B."/>
            <person name="Wiebenga A."/>
            <person name="De Vries R.P."/>
            <person name="Grigoriev I.V."/>
            <person name="Mortensen U.H."/>
            <person name="Andersen M.R."/>
            <person name="Baker S.E."/>
        </authorList>
    </citation>
    <scope>NUCLEOTIDE SEQUENCE [LARGE SCALE GENOMIC DNA]</scope>
    <source>
        <strain evidence="2 3">CBS 121591</strain>
    </source>
</reference>
<evidence type="ECO:0000259" key="1">
    <source>
        <dbReference type="PROSITE" id="PS50097"/>
    </source>
</evidence>
<accession>A0A319DWD7</accession>
<dbReference type="OrthoDB" id="1022638at2759"/>
<protein>
    <recommendedName>
        <fullName evidence="1">BTB domain-containing protein</fullName>
    </recommendedName>
</protein>
<dbReference type="InterPro" id="IPR000210">
    <property type="entry name" value="BTB/POZ_dom"/>
</dbReference>
<proteinExistence type="predicted"/>
<dbReference type="AlphaFoldDB" id="A0A319DWD7"/>
<dbReference type="Gene3D" id="3.30.710.10">
    <property type="entry name" value="Potassium Channel Kv1.1, Chain A"/>
    <property type="match status" value="1"/>
</dbReference>
<dbReference type="Proteomes" id="UP000248340">
    <property type="component" value="Unassembled WGS sequence"/>
</dbReference>
<keyword evidence="3" id="KW-1185">Reference proteome</keyword>